<comment type="subcellular location">
    <subcellularLocation>
        <location evidence="2">Cell membrane</location>
        <topology evidence="2">Single-pass membrane protein</topology>
    </subcellularLocation>
</comment>
<reference evidence="11 12" key="1">
    <citation type="submission" date="2024-09" db="EMBL/GenBank/DDBJ databases">
        <authorList>
            <person name="Sun Q."/>
            <person name="Mori K."/>
        </authorList>
    </citation>
    <scope>NUCLEOTIDE SEQUENCE [LARGE SCALE GENOMIC DNA]</scope>
    <source>
        <strain evidence="11 12">CCM 7759</strain>
    </source>
</reference>
<dbReference type="EMBL" id="JBHLWN010000071">
    <property type="protein sequence ID" value="MFC0214345.1"/>
    <property type="molecule type" value="Genomic_DNA"/>
</dbReference>
<keyword evidence="7 10" id="KW-0283">Flagellar rotation</keyword>
<evidence type="ECO:0000256" key="6">
    <source>
        <dbReference type="ARBA" id="ARBA00022692"/>
    </source>
</evidence>
<dbReference type="PANTHER" id="PTHR35091:SF2">
    <property type="entry name" value="FLAGELLAR PROTEIN FLIL"/>
    <property type="match status" value="1"/>
</dbReference>
<proteinExistence type="inferred from homology"/>
<dbReference type="Pfam" id="PF03748">
    <property type="entry name" value="FliL"/>
    <property type="match status" value="1"/>
</dbReference>
<evidence type="ECO:0000256" key="10">
    <source>
        <dbReference type="RuleBase" id="RU364125"/>
    </source>
</evidence>
<sequence length="160" mass="17453">MFKNKIFIMVIGMLIAITLILAAAFFLYPLVSNSGTAESGSAAQTSAEKVKPAKQLSAEERKENTVVLKDILTNLANNSRFIKVSFAFELENKKAKAEFEALQDSKVKGAIIKSLSDLTPEQVSGSKGLDSLSAALMNILNPYLHEGKIKEIMITDFVLQ</sequence>
<evidence type="ECO:0000256" key="4">
    <source>
        <dbReference type="ARBA" id="ARBA00022475"/>
    </source>
</evidence>
<dbReference type="Proteomes" id="UP001589776">
    <property type="component" value="Unassembled WGS sequence"/>
</dbReference>
<keyword evidence="11" id="KW-0969">Cilium</keyword>
<evidence type="ECO:0000256" key="5">
    <source>
        <dbReference type="ARBA" id="ARBA00022500"/>
    </source>
</evidence>
<feature type="transmembrane region" description="Helical" evidence="10">
    <location>
        <begin position="7"/>
        <end position="31"/>
    </location>
</feature>
<evidence type="ECO:0000313" key="11">
    <source>
        <dbReference type="EMBL" id="MFC0214345.1"/>
    </source>
</evidence>
<keyword evidence="11" id="KW-0966">Cell projection</keyword>
<keyword evidence="4 10" id="KW-1003">Cell membrane</keyword>
<organism evidence="11 12">
    <name type="scientific">Paenibacillus chartarius</name>
    <dbReference type="NCBI Taxonomy" id="747481"/>
    <lineage>
        <taxon>Bacteria</taxon>
        <taxon>Bacillati</taxon>
        <taxon>Bacillota</taxon>
        <taxon>Bacilli</taxon>
        <taxon>Bacillales</taxon>
        <taxon>Paenibacillaceae</taxon>
        <taxon>Paenibacillus</taxon>
    </lineage>
</organism>
<comment type="caution">
    <text evidence="11">The sequence shown here is derived from an EMBL/GenBank/DDBJ whole genome shotgun (WGS) entry which is preliminary data.</text>
</comment>
<evidence type="ECO:0000313" key="12">
    <source>
        <dbReference type="Proteomes" id="UP001589776"/>
    </source>
</evidence>
<keyword evidence="9 10" id="KW-0472">Membrane</keyword>
<comment type="function">
    <text evidence="1 10">Controls the rotational direction of flagella during chemotaxis.</text>
</comment>
<keyword evidence="5 10" id="KW-0145">Chemotaxis</keyword>
<keyword evidence="12" id="KW-1185">Reference proteome</keyword>
<name>A0ABV6DNX0_9BACL</name>
<accession>A0ABV6DNX0</accession>
<evidence type="ECO:0000256" key="9">
    <source>
        <dbReference type="ARBA" id="ARBA00023136"/>
    </source>
</evidence>
<evidence type="ECO:0000256" key="2">
    <source>
        <dbReference type="ARBA" id="ARBA00004162"/>
    </source>
</evidence>
<protein>
    <recommendedName>
        <fullName evidence="10">Flagellar protein FliL</fullName>
    </recommendedName>
</protein>
<evidence type="ECO:0000256" key="1">
    <source>
        <dbReference type="ARBA" id="ARBA00002254"/>
    </source>
</evidence>
<dbReference type="InterPro" id="IPR005503">
    <property type="entry name" value="FliL"/>
</dbReference>
<dbReference type="RefSeq" id="WP_377471706.1">
    <property type="nucleotide sequence ID" value="NZ_JBHLWN010000071.1"/>
</dbReference>
<comment type="similarity">
    <text evidence="3 10">Belongs to the FliL family.</text>
</comment>
<keyword evidence="6 10" id="KW-0812">Transmembrane</keyword>
<evidence type="ECO:0000256" key="8">
    <source>
        <dbReference type="ARBA" id="ARBA00022989"/>
    </source>
</evidence>
<evidence type="ECO:0000256" key="3">
    <source>
        <dbReference type="ARBA" id="ARBA00008281"/>
    </source>
</evidence>
<keyword evidence="11" id="KW-0282">Flagellum</keyword>
<evidence type="ECO:0000256" key="7">
    <source>
        <dbReference type="ARBA" id="ARBA00022779"/>
    </source>
</evidence>
<dbReference type="PANTHER" id="PTHR35091">
    <property type="entry name" value="FLAGELLAR PROTEIN FLIL"/>
    <property type="match status" value="1"/>
</dbReference>
<gene>
    <name evidence="11" type="ORF">ACFFK0_18090</name>
</gene>
<keyword evidence="8 10" id="KW-1133">Transmembrane helix</keyword>